<feature type="transmembrane region" description="Helical" evidence="1">
    <location>
        <begin position="38"/>
        <end position="55"/>
    </location>
</feature>
<protein>
    <submittedName>
        <fullName evidence="3">Uncharacterized protein</fullName>
    </submittedName>
</protein>
<name>A0A2A1KDC9_STAHA</name>
<evidence type="ECO:0000313" key="5">
    <source>
        <dbReference type="Proteomes" id="UP001269271"/>
    </source>
</evidence>
<proteinExistence type="predicted"/>
<feature type="transmembrane region" description="Helical" evidence="1">
    <location>
        <begin position="61"/>
        <end position="80"/>
    </location>
</feature>
<keyword evidence="1" id="KW-0472">Membrane</keyword>
<comment type="caution">
    <text evidence="3">The sequence shown here is derived from an EMBL/GenBank/DDBJ whole genome shotgun (WGS) entry which is preliminary data.</text>
</comment>
<gene>
    <name evidence="3" type="ORF">CV019_14585</name>
    <name evidence="2" type="ORF">RO950_01015</name>
</gene>
<dbReference type="RefSeq" id="WP_011274903.1">
    <property type="nucleotide sequence ID" value="NZ_CABMHO010000020.1"/>
</dbReference>
<keyword evidence="5" id="KW-1185">Reference proteome</keyword>
<reference evidence="3 4" key="1">
    <citation type="submission" date="2017-11" db="EMBL/GenBank/DDBJ databases">
        <authorList>
            <person name="Founou R.C."/>
            <person name="Founou L."/>
            <person name="Allam M."/>
            <person name="Ismail A."/>
            <person name="Essack S.Y."/>
        </authorList>
    </citation>
    <scope>NUCLEOTIDE SEQUENCE [LARGE SCALE GENOMIC DNA]</scope>
    <source>
        <strain evidence="3 4">G811N2B1</strain>
    </source>
</reference>
<dbReference type="EMBL" id="JAVSOO010000002">
    <property type="protein sequence ID" value="MDT4285601.1"/>
    <property type="molecule type" value="Genomic_DNA"/>
</dbReference>
<dbReference type="KEGG" id="shh:ShL2_00471"/>
<dbReference type="EMBL" id="PGWX01000574">
    <property type="protein sequence ID" value="PPJ69052.1"/>
    <property type="molecule type" value="Genomic_DNA"/>
</dbReference>
<accession>A0A2A1KDC9</accession>
<evidence type="ECO:0000256" key="1">
    <source>
        <dbReference type="SAM" id="Phobius"/>
    </source>
</evidence>
<evidence type="ECO:0000313" key="2">
    <source>
        <dbReference type="EMBL" id="MDT4285601.1"/>
    </source>
</evidence>
<dbReference type="Proteomes" id="UP000238153">
    <property type="component" value="Unassembled WGS sequence"/>
</dbReference>
<keyword evidence="1" id="KW-0812">Transmembrane</keyword>
<organism evidence="3 4">
    <name type="scientific">Staphylococcus haemolyticus</name>
    <dbReference type="NCBI Taxonomy" id="1283"/>
    <lineage>
        <taxon>Bacteria</taxon>
        <taxon>Bacillati</taxon>
        <taxon>Bacillota</taxon>
        <taxon>Bacilli</taxon>
        <taxon>Bacillales</taxon>
        <taxon>Staphylococcaceae</taxon>
        <taxon>Staphylococcus</taxon>
    </lineage>
</organism>
<evidence type="ECO:0000313" key="3">
    <source>
        <dbReference type="EMBL" id="PPJ69052.1"/>
    </source>
</evidence>
<dbReference type="STRING" id="1283.ShL2_00471"/>
<dbReference type="Proteomes" id="UP001269271">
    <property type="component" value="Unassembled WGS sequence"/>
</dbReference>
<keyword evidence="1" id="KW-1133">Transmembrane helix</keyword>
<dbReference type="AlphaFoldDB" id="A0A2A1KDC9"/>
<sequence length="90" mass="10660">MSKVKKINVRDIDLDLLQNSRIDDVEKEIDKFKMIDKLDLLIIALIWGMIFIIDFQYSEYVILIVSFIGLIYAFYVTSILKKQNITVHNY</sequence>
<evidence type="ECO:0000313" key="4">
    <source>
        <dbReference type="Proteomes" id="UP000238153"/>
    </source>
</evidence>
<reference evidence="2 5" key="2">
    <citation type="submission" date="2023-08" db="EMBL/GenBank/DDBJ databases">
        <title>Genomic surveillance of Staphylococcus haemolyticus neonatal outbreak in southern France.</title>
        <authorList>
            <person name="Magnan C."/>
            <person name="Morsli M."/>
            <person name="Thiery B."/>
            <person name="Salipante F."/>
            <person name="Attar J."/>
            <person name="Massimo D.M."/>
            <person name="Ory J."/>
            <person name="Pantel A."/>
            <person name="Lavigne J.-P."/>
        </authorList>
    </citation>
    <scope>NUCLEOTIDE SEQUENCE [LARGE SCALE GENOMIC DNA]</scope>
    <source>
        <strain evidence="2 5">NSH026</strain>
    </source>
</reference>